<dbReference type="InterPro" id="IPR010158">
    <property type="entry name" value="Amidase_Cbmase"/>
</dbReference>
<dbReference type="HOGENOM" id="CLU_024588_6_0_9"/>
<dbReference type="EC" id="3.5.1.87" evidence="5"/>
<dbReference type="NCBIfam" id="NF006771">
    <property type="entry name" value="PRK09290.1-5"/>
    <property type="match status" value="1"/>
</dbReference>
<evidence type="ECO:0000313" key="6">
    <source>
        <dbReference type="Proteomes" id="UP000007434"/>
    </source>
</evidence>
<evidence type="ECO:0000256" key="3">
    <source>
        <dbReference type="PIRSR" id="PIRSR001235-1"/>
    </source>
</evidence>
<comment type="similarity">
    <text evidence="1">Belongs to the peptidase M20 family.</text>
</comment>
<dbReference type="RefSeq" id="WP_013404900.1">
    <property type="nucleotide sequence ID" value="NC_014654.1"/>
</dbReference>
<dbReference type="InterPro" id="IPR011650">
    <property type="entry name" value="Peptidase_M20_dimer"/>
</dbReference>
<keyword evidence="3" id="KW-0862">Zinc</keyword>
<dbReference type="SUPFAM" id="SSF55031">
    <property type="entry name" value="Bacterial exopeptidase dimerisation domain"/>
    <property type="match status" value="1"/>
</dbReference>
<dbReference type="SUPFAM" id="SSF53187">
    <property type="entry name" value="Zn-dependent exopeptidases"/>
    <property type="match status" value="1"/>
</dbReference>
<evidence type="ECO:0000256" key="2">
    <source>
        <dbReference type="ARBA" id="ARBA00022801"/>
    </source>
</evidence>
<proteinExistence type="inferred from homology"/>
<sequence>MESSLKRIKKHLIKLSEFNTDSGEGLSRFTFTKEEEAARQYLKNELKKIGVEAYEDQAGNLFGRIAGDNPDAPAIMIGSHYDSVKNGGHFDGPAGVIMGLEIMTLLQEEGFKPQYPIEFVALIEEEGGRFGSGLYGSRAMVGAISYQDLLNYKDKAGISMAEELKNHGFDPKKIKDAARDPESIKAFIELHIEQGPVLENEAKDVGLVDFIVGINEFKVKLKGRPDHAGTTPMDMRKDALLSAARVVQEVEKAALKAANGTVATVGEMEVKPGAANIVPGEVEFSVDIRSKSAELVEQVKNDIRSILAEEEKNAAVEWEINELLSVDPIPLSEEILVLFEESARENNFSYKKMISGAGHDAMVMAGMTDVGLVFVPSKGGRSHCPEEWTDYEDLQKGIEVIYQAVKKLGGQDG</sequence>
<reference evidence="5 6" key="2">
    <citation type="journal article" date="2011" name="J. Bacteriol.">
        <title>Complete Genome Sequence of the Haloalkaliphilic, Hydrogen Producing Halanaerobium hydrogenoformans.</title>
        <authorList>
            <person name="Brown S.D."/>
            <person name="Begemann M.B."/>
            <person name="Mormile M.R."/>
            <person name="Wall J.D."/>
            <person name="Han C.S."/>
            <person name="Goodwin L.A."/>
            <person name="Pitluck S."/>
            <person name="Land M.L."/>
            <person name="Hauser L.J."/>
            <person name="Elias D.A."/>
        </authorList>
    </citation>
    <scope>NUCLEOTIDE SEQUENCE [LARGE SCALE GENOMIC DNA]</scope>
    <source>
        <strain evidence="6">sapolanicus</strain>
    </source>
</reference>
<feature type="binding site" evidence="3">
    <location>
        <position position="126"/>
    </location>
    <ligand>
        <name>Zn(2+)</name>
        <dbReference type="ChEBI" id="CHEBI:29105"/>
        <label>2</label>
    </ligand>
</feature>
<keyword evidence="2 5" id="KW-0378">Hydrolase</keyword>
<comment type="cofactor">
    <cofactor evidence="3">
        <name>Zn(2+)</name>
        <dbReference type="ChEBI" id="CHEBI:29105"/>
    </cofactor>
    <text evidence="3">Binds 2 Zn(2+) ions per subunit.</text>
</comment>
<feature type="binding site" evidence="3">
    <location>
        <position position="80"/>
    </location>
    <ligand>
        <name>Zn(2+)</name>
        <dbReference type="ChEBI" id="CHEBI:29105"/>
        <label>1</label>
    </ligand>
</feature>
<dbReference type="OrthoDB" id="9808195at2"/>
<dbReference type="GO" id="GO:0046872">
    <property type="term" value="F:metal ion binding"/>
    <property type="evidence" value="ECO:0007669"/>
    <property type="project" value="UniProtKB-KW"/>
</dbReference>
<dbReference type="KEGG" id="has:Halsa_0318"/>
<dbReference type="PANTHER" id="PTHR32494">
    <property type="entry name" value="ALLANTOATE DEIMINASE-RELATED"/>
    <property type="match status" value="1"/>
</dbReference>
<feature type="binding site" evidence="3">
    <location>
        <position position="191"/>
    </location>
    <ligand>
        <name>Zn(2+)</name>
        <dbReference type="ChEBI" id="CHEBI:29105"/>
        <label>1</label>
    </ligand>
</feature>
<reference evidence="5 6" key="1">
    <citation type="submission" date="2010-11" db="EMBL/GenBank/DDBJ databases">
        <title>Complete sequence of Halanaerobium sp. sapolanicus.</title>
        <authorList>
            <consortium name="US DOE Joint Genome Institute"/>
            <person name="Lucas S."/>
            <person name="Copeland A."/>
            <person name="Lapidus A."/>
            <person name="Cheng J.-F."/>
            <person name="Bruce D."/>
            <person name="Goodwin L."/>
            <person name="Pitluck S."/>
            <person name="Davenport K."/>
            <person name="Detter J.C."/>
            <person name="Han C."/>
            <person name="Tapia R."/>
            <person name="Land M."/>
            <person name="Hauser L."/>
            <person name="Jeffries C."/>
            <person name="Kyrpides N."/>
            <person name="Ivanova N."/>
            <person name="Mikhailova N."/>
            <person name="Begemann M.B."/>
            <person name="Mormile M.R."/>
            <person name="Wall J.D."/>
            <person name="Elias D.A."/>
            <person name="Woyke T."/>
        </authorList>
    </citation>
    <scope>NUCLEOTIDE SEQUENCE [LARGE SCALE GENOMIC DNA]</scope>
    <source>
        <strain evidence="6">sapolanicus</strain>
    </source>
</reference>
<keyword evidence="6" id="KW-1185">Reference proteome</keyword>
<name>E4RPA9_HALHG</name>
<dbReference type="AlphaFoldDB" id="E4RPA9"/>
<dbReference type="PIRSF" id="PIRSF001235">
    <property type="entry name" value="Amidase_carbamoylase"/>
    <property type="match status" value="1"/>
</dbReference>
<evidence type="ECO:0000313" key="5">
    <source>
        <dbReference type="EMBL" id="ADQ13794.1"/>
    </source>
</evidence>
<feature type="domain" description="Peptidase M20 dimerisation" evidence="4">
    <location>
        <begin position="213"/>
        <end position="313"/>
    </location>
</feature>
<dbReference type="EMBL" id="CP002304">
    <property type="protein sequence ID" value="ADQ13794.1"/>
    <property type="molecule type" value="Genomic_DNA"/>
</dbReference>
<dbReference type="InterPro" id="IPR002933">
    <property type="entry name" value="Peptidase_M20"/>
</dbReference>
<dbReference type="Pfam" id="PF01546">
    <property type="entry name" value="Peptidase_M20"/>
    <property type="match status" value="1"/>
</dbReference>
<dbReference type="STRING" id="656519.Halsa_0318"/>
<dbReference type="GO" id="GO:0016813">
    <property type="term" value="F:hydrolase activity, acting on carbon-nitrogen (but not peptide) bonds, in linear amidines"/>
    <property type="evidence" value="ECO:0007669"/>
    <property type="project" value="InterPro"/>
</dbReference>
<accession>E4RPA9</accession>
<evidence type="ECO:0000256" key="1">
    <source>
        <dbReference type="ARBA" id="ARBA00006153"/>
    </source>
</evidence>
<dbReference type="Gene3D" id="3.40.630.10">
    <property type="entry name" value="Zn peptidases"/>
    <property type="match status" value="1"/>
</dbReference>
<organism evidence="5 6">
    <name type="scientific">Halanaerobium hydrogeniformans</name>
    <name type="common">Halanaerobium sp. (strain sapolanicus)</name>
    <dbReference type="NCBI Taxonomy" id="656519"/>
    <lineage>
        <taxon>Bacteria</taxon>
        <taxon>Bacillati</taxon>
        <taxon>Bacillota</taxon>
        <taxon>Clostridia</taxon>
        <taxon>Halanaerobiales</taxon>
        <taxon>Halanaerobiaceae</taxon>
        <taxon>Halanaerobium</taxon>
    </lineage>
</organism>
<feature type="binding site" evidence="3">
    <location>
        <position position="91"/>
    </location>
    <ligand>
        <name>Zn(2+)</name>
        <dbReference type="ChEBI" id="CHEBI:29105"/>
        <label>2</label>
    </ligand>
</feature>
<feature type="binding site" evidence="3">
    <location>
        <position position="383"/>
    </location>
    <ligand>
        <name>Zn(2+)</name>
        <dbReference type="ChEBI" id="CHEBI:29105"/>
        <label>2</label>
    </ligand>
</feature>
<dbReference type="PANTHER" id="PTHR32494:SF5">
    <property type="entry name" value="ALLANTOATE AMIDOHYDROLASE"/>
    <property type="match status" value="1"/>
</dbReference>
<dbReference type="eggNOG" id="COG0624">
    <property type="taxonomic scope" value="Bacteria"/>
</dbReference>
<dbReference type="Proteomes" id="UP000007434">
    <property type="component" value="Chromosome"/>
</dbReference>
<dbReference type="Gene3D" id="3.30.70.360">
    <property type="match status" value="1"/>
</dbReference>
<keyword evidence="3" id="KW-0479">Metal-binding</keyword>
<dbReference type="GO" id="GO:0050538">
    <property type="term" value="F:N-carbamoyl-L-amino-acid hydrolase activity"/>
    <property type="evidence" value="ECO:0007669"/>
    <property type="project" value="UniProtKB-EC"/>
</dbReference>
<dbReference type="CDD" id="cd03884">
    <property type="entry name" value="M20_bAS"/>
    <property type="match status" value="1"/>
</dbReference>
<feature type="binding site" evidence="3">
    <location>
        <position position="91"/>
    </location>
    <ligand>
        <name>Zn(2+)</name>
        <dbReference type="ChEBI" id="CHEBI:29105"/>
        <label>1</label>
    </ligand>
</feature>
<gene>
    <name evidence="5" type="ordered locus">Halsa_0318</name>
</gene>
<protein>
    <submittedName>
        <fullName evidence="5">Amidase, hydantoinase/carbamoylase family</fullName>
        <ecNumber evidence="5">3.5.1.87</ecNumber>
    </submittedName>
</protein>
<dbReference type="Pfam" id="PF07687">
    <property type="entry name" value="M20_dimer"/>
    <property type="match status" value="1"/>
</dbReference>
<dbReference type="NCBIfam" id="TIGR01879">
    <property type="entry name" value="hydantase"/>
    <property type="match status" value="1"/>
</dbReference>
<evidence type="ECO:0000259" key="4">
    <source>
        <dbReference type="Pfam" id="PF07687"/>
    </source>
</evidence>
<dbReference type="InterPro" id="IPR036264">
    <property type="entry name" value="Bact_exopeptidase_dim_dom"/>
</dbReference>